<feature type="domain" description="Glycosyl transferase family 1" evidence="1">
    <location>
        <begin position="217"/>
        <end position="369"/>
    </location>
</feature>
<dbReference type="CDD" id="cd03811">
    <property type="entry name" value="GT4_GT28_WabH-like"/>
    <property type="match status" value="1"/>
</dbReference>
<dbReference type="RefSeq" id="WP_089656478.1">
    <property type="nucleotide sequence ID" value="NZ_FNGH01000001.1"/>
</dbReference>
<proteinExistence type="predicted"/>
<accession>A0A1G9EF16</accession>
<dbReference type="GO" id="GO:0016757">
    <property type="term" value="F:glycosyltransferase activity"/>
    <property type="evidence" value="ECO:0007669"/>
    <property type="project" value="InterPro"/>
</dbReference>
<dbReference type="GO" id="GO:1901135">
    <property type="term" value="P:carbohydrate derivative metabolic process"/>
    <property type="evidence" value="ECO:0007669"/>
    <property type="project" value="UniProtKB-ARBA"/>
</dbReference>
<protein>
    <submittedName>
        <fullName evidence="2">Glycosyltransferase involved in cell wall bisynthesis</fullName>
    </submittedName>
</protein>
<dbReference type="STRING" id="48727.SAMN05192555_10188"/>
<keyword evidence="2" id="KW-0808">Transferase</keyword>
<reference evidence="3" key="1">
    <citation type="submission" date="2016-10" db="EMBL/GenBank/DDBJ databases">
        <authorList>
            <person name="Varghese N."/>
            <person name="Submissions S."/>
        </authorList>
    </citation>
    <scope>NUCLEOTIDE SEQUENCE [LARGE SCALE GENOMIC DNA]</scope>
    <source>
        <strain evidence="3">AAP</strain>
    </source>
</reference>
<dbReference type="EMBL" id="FNGH01000001">
    <property type="protein sequence ID" value="SDK74625.1"/>
    <property type="molecule type" value="Genomic_DNA"/>
</dbReference>
<evidence type="ECO:0000313" key="3">
    <source>
        <dbReference type="Proteomes" id="UP000199107"/>
    </source>
</evidence>
<dbReference type="Proteomes" id="UP000199107">
    <property type="component" value="Unassembled WGS sequence"/>
</dbReference>
<dbReference type="AlphaFoldDB" id="A0A1G9EF16"/>
<gene>
    <name evidence="2" type="ORF">SAMN05192555_10188</name>
</gene>
<keyword evidence="3" id="KW-1185">Reference proteome</keyword>
<dbReference type="SUPFAM" id="SSF53756">
    <property type="entry name" value="UDP-Glycosyltransferase/glycogen phosphorylase"/>
    <property type="match status" value="1"/>
</dbReference>
<evidence type="ECO:0000259" key="1">
    <source>
        <dbReference type="Pfam" id="PF00534"/>
    </source>
</evidence>
<dbReference type="InterPro" id="IPR001296">
    <property type="entry name" value="Glyco_trans_1"/>
</dbReference>
<dbReference type="Pfam" id="PF00534">
    <property type="entry name" value="Glycos_transf_1"/>
    <property type="match status" value="1"/>
</dbReference>
<name>A0A1G9EF16_9GAMM</name>
<organism evidence="2 3">
    <name type="scientific">Franzmannia pantelleriensis</name>
    <dbReference type="NCBI Taxonomy" id="48727"/>
    <lineage>
        <taxon>Bacteria</taxon>
        <taxon>Pseudomonadati</taxon>
        <taxon>Pseudomonadota</taxon>
        <taxon>Gammaproteobacteria</taxon>
        <taxon>Oceanospirillales</taxon>
        <taxon>Halomonadaceae</taxon>
        <taxon>Franzmannia</taxon>
    </lineage>
</organism>
<dbReference type="PANTHER" id="PTHR12526">
    <property type="entry name" value="GLYCOSYLTRANSFERASE"/>
    <property type="match status" value="1"/>
</dbReference>
<evidence type="ECO:0000313" key="2">
    <source>
        <dbReference type="EMBL" id="SDK74625.1"/>
    </source>
</evidence>
<sequence>MPSDSKRILLVIRRLGLGGIEQATITLANALHHADHDVHLLVLKDTPQQSPAPGVTVHCQPFERQARKTPKGLALHLVGRTLLKAVLPGSGFVWQGLAVTPLFERFLAEQEAAHGAFDMILIRGQGAFELLWPFDDKRCWQMVEAVVGDYEGRQTQPRWLIRKLFDAKRVICVSQGLADGLSEHLAARDIALERCEVIHNAVPLERVRTLSEQADEPIPDTPFLLHVARLVPEKNPTLLIEAYHKAVEDGLDTPLLIIGEGSEQAKLDALVKRLGLEERVQFLGRKANPYPWMAKASALVLSSNFEGLGLVLIESLALGTQCIATDVPGGIREVLVDDQARLIAAPNAQDLAAKMQEALDQPVTVRPQWAERFSEDAVVPRFLRLIEPNAA</sequence>
<dbReference type="OrthoDB" id="9792269at2"/>
<dbReference type="Gene3D" id="3.40.50.2000">
    <property type="entry name" value="Glycogen Phosphorylase B"/>
    <property type="match status" value="2"/>
</dbReference>